<feature type="signal peptide" evidence="1">
    <location>
        <begin position="1"/>
        <end position="16"/>
    </location>
</feature>
<gene>
    <name evidence="2" type="ORF">QQF64_012602</name>
</gene>
<dbReference type="Proteomes" id="UP001558613">
    <property type="component" value="Unassembled WGS sequence"/>
</dbReference>
<keyword evidence="1" id="KW-0732">Signal</keyword>
<organism evidence="2 3">
    <name type="scientific">Cirrhinus molitorella</name>
    <name type="common">mud carp</name>
    <dbReference type="NCBI Taxonomy" id="172907"/>
    <lineage>
        <taxon>Eukaryota</taxon>
        <taxon>Metazoa</taxon>
        <taxon>Chordata</taxon>
        <taxon>Craniata</taxon>
        <taxon>Vertebrata</taxon>
        <taxon>Euteleostomi</taxon>
        <taxon>Actinopterygii</taxon>
        <taxon>Neopterygii</taxon>
        <taxon>Teleostei</taxon>
        <taxon>Ostariophysi</taxon>
        <taxon>Cypriniformes</taxon>
        <taxon>Cyprinidae</taxon>
        <taxon>Labeoninae</taxon>
        <taxon>Labeonini</taxon>
        <taxon>Cirrhinus</taxon>
    </lineage>
</organism>
<evidence type="ECO:0000313" key="3">
    <source>
        <dbReference type="Proteomes" id="UP001558613"/>
    </source>
</evidence>
<feature type="chain" id="PRO_5045795503" description="Secreted protein" evidence="1">
    <location>
        <begin position="17"/>
        <end position="183"/>
    </location>
</feature>
<evidence type="ECO:0008006" key="4">
    <source>
        <dbReference type="Google" id="ProtNLM"/>
    </source>
</evidence>
<evidence type="ECO:0000256" key="1">
    <source>
        <dbReference type="SAM" id="SignalP"/>
    </source>
</evidence>
<comment type="caution">
    <text evidence="2">The sequence shown here is derived from an EMBL/GenBank/DDBJ whole genome shotgun (WGS) entry which is preliminary data.</text>
</comment>
<name>A0ABR3LVX8_9TELE</name>
<evidence type="ECO:0000313" key="2">
    <source>
        <dbReference type="EMBL" id="KAL1257057.1"/>
    </source>
</evidence>
<proteinExistence type="predicted"/>
<sequence>MLFLSVSLFFHQPALPLTCLSSKQNISVNRCSCLVKSSSDYHYRRAFWRKKIAFCLSWPWQEVQEEKAVLPKTLALINEFSHQPRNSHFLFIALRMWLSLSSAAVPRIRQKALVVKPRAKTDPVLIFWHDVVHLGLVYLCKQGLNCCLFSPFKMCMWFCMCDCDLLTLTSSAGHCKHYRPNER</sequence>
<dbReference type="EMBL" id="JAYMGO010000018">
    <property type="protein sequence ID" value="KAL1257057.1"/>
    <property type="molecule type" value="Genomic_DNA"/>
</dbReference>
<keyword evidence="3" id="KW-1185">Reference proteome</keyword>
<accession>A0ABR3LVX8</accession>
<protein>
    <recommendedName>
        <fullName evidence="4">Secreted protein</fullName>
    </recommendedName>
</protein>
<reference evidence="2 3" key="1">
    <citation type="submission" date="2023-09" db="EMBL/GenBank/DDBJ databases">
        <authorList>
            <person name="Wang M."/>
        </authorList>
    </citation>
    <scope>NUCLEOTIDE SEQUENCE [LARGE SCALE GENOMIC DNA]</scope>
    <source>
        <strain evidence="2">GT-2023</strain>
        <tissue evidence="2">Liver</tissue>
    </source>
</reference>